<dbReference type="GeneID" id="98400235"/>
<dbReference type="RefSeq" id="WP_006158366.1">
    <property type="nucleotide sequence ID" value="NZ_CP010536.1"/>
</dbReference>
<evidence type="ECO:0000313" key="4">
    <source>
        <dbReference type="Proteomes" id="UP000031843"/>
    </source>
</evidence>
<reference evidence="2 4" key="1">
    <citation type="journal article" date="2015" name="Genome Announc.">
        <title>Complete Genome Sequence of Cupriavidus basilensis 4G11, Isolated from the Oak Ridge Field Research Center Site.</title>
        <authorList>
            <person name="Ray J."/>
            <person name="Waters R.J."/>
            <person name="Skerker J.M."/>
            <person name="Kuehl J.V."/>
            <person name="Price M.N."/>
            <person name="Huang J."/>
            <person name="Chakraborty R."/>
            <person name="Arkin A.P."/>
            <person name="Deutschbauer A."/>
        </authorList>
    </citation>
    <scope>NUCLEOTIDE SEQUENCE [LARGE SCALE GENOMIC DNA]</scope>
    <source>
        <strain evidence="2">4G11</strain>
    </source>
</reference>
<dbReference type="InterPro" id="IPR021494">
    <property type="entry name" value="DUF3149"/>
</dbReference>
<dbReference type="Proteomes" id="UP000031843">
    <property type="component" value="Chromosome main"/>
</dbReference>
<evidence type="ECO:0000313" key="2">
    <source>
        <dbReference type="EMBL" id="AJG18392.1"/>
    </source>
</evidence>
<feature type="transmembrane region" description="Helical" evidence="1">
    <location>
        <begin position="6"/>
        <end position="30"/>
    </location>
</feature>
<evidence type="ECO:0000313" key="3">
    <source>
        <dbReference type="EMBL" id="QOT77409.1"/>
    </source>
</evidence>
<evidence type="ECO:0000256" key="1">
    <source>
        <dbReference type="SAM" id="Phobius"/>
    </source>
</evidence>
<proteinExistence type="predicted"/>
<organism evidence="2 4">
    <name type="scientific">Cupriavidus basilensis</name>
    <dbReference type="NCBI Taxonomy" id="68895"/>
    <lineage>
        <taxon>Bacteria</taxon>
        <taxon>Pseudomonadati</taxon>
        <taxon>Pseudomonadota</taxon>
        <taxon>Betaproteobacteria</taxon>
        <taxon>Burkholderiales</taxon>
        <taxon>Burkholderiaceae</taxon>
        <taxon>Cupriavidus</taxon>
    </lineage>
</organism>
<keyword evidence="1" id="KW-1133">Transmembrane helix</keyword>
<gene>
    <name evidence="3" type="ORF">F7R26_004920</name>
    <name evidence="2" type="ORF">RR42_m0981</name>
</gene>
<keyword evidence="1" id="KW-0812">Transmembrane</keyword>
<keyword evidence="4" id="KW-1185">Reference proteome</keyword>
<dbReference type="EMBL" id="CP010536">
    <property type="protein sequence ID" value="AJG18392.1"/>
    <property type="molecule type" value="Genomic_DNA"/>
</dbReference>
<sequence>MAALKILFSTPTGLMSLAVIAFIIGMGWFFTRLFLRKMREDEAAAQRR</sequence>
<evidence type="ECO:0000313" key="5">
    <source>
        <dbReference type="Proteomes" id="UP000397656"/>
    </source>
</evidence>
<dbReference type="EMBL" id="CP062803">
    <property type="protein sequence ID" value="QOT77409.1"/>
    <property type="molecule type" value="Genomic_DNA"/>
</dbReference>
<keyword evidence="1" id="KW-0472">Membrane</keyword>
<dbReference type="OrthoDB" id="8594755at2"/>
<dbReference type="KEGG" id="cbw:RR42_m0981"/>
<protein>
    <submittedName>
        <fullName evidence="3">DUF3149 domain-containing protein</fullName>
    </submittedName>
</protein>
<reference evidence="3 5" key="2">
    <citation type="submission" date="2020-10" db="EMBL/GenBank/DDBJ databases">
        <title>Complete genome sequence of Cupriavidus basilensis CCUG 49340T.</title>
        <authorList>
            <person name="Salva-Serra F."/>
            <person name="Donoso R.A."/>
            <person name="Cho K.H."/>
            <person name="Yoo J.A."/>
            <person name="Lee K."/>
            <person name="Yoon S.-H."/>
            <person name="Perez-Pantoja D."/>
            <person name="Moore E.R.B."/>
        </authorList>
    </citation>
    <scope>NUCLEOTIDE SEQUENCE [LARGE SCALE GENOMIC DNA]</scope>
    <source>
        <strain evidence="5">CCUG 49340</strain>
        <strain evidence="3">DSM 11853</strain>
    </source>
</reference>
<accession>A0A0C4Y0G6</accession>
<name>A0A0C4Y0G6_9BURK</name>
<dbReference type="Pfam" id="PF11346">
    <property type="entry name" value="DUF3149"/>
    <property type="match status" value="1"/>
</dbReference>
<dbReference type="AlphaFoldDB" id="A0A0C4Y0G6"/>
<dbReference type="Proteomes" id="UP000397656">
    <property type="component" value="Chromosome 1"/>
</dbReference>